<dbReference type="Pfam" id="PF14337">
    <property type="entry name" value="Abi_alpha"/>
    <property type="match status" value="1"/>
</dbReference>
<proteinExistence type="predicted"/>
<sequence length="153" mass="17462">MILKQNKLNTLILCDLRLQKKSNPIGLSENLKKLSDAKRTQLGIDLYKNLSCLKIEDCTENEITTSIENLERLGILLIEDVTLIHKDYSPFENCKTYINNKKNVKYFQELAASESFSLDQKVKNIYLESEFALIAKSAIVTNLGKSFIEICVL</sequence>
<gene>
    <name evidence="1" type="ORF">SDC9_143037</name>
</gene>
<dbReference type="EMBL" id="VSSQ01042319">
    <property type="protein sequence ID" value="MPM95881.1"/>
    <property type="molecule type" value="Genomic_DNA"/>
</dbReference>
<dbReference type="InterPro" id="IPR025506">
    <property type="entry name" value="Abi_alpha"/>
</dbReference>
<comment type="caution">
    <text evidence="1">The sequence shown here is derived from an EMBL/GenBank/DDBJ whole genome shotgun (WGS) entry which is preliminary data.</text>
</comment>
<organism evidence="1">
    <name type="scientific">bioreactor metagenome</name>
    <dbReference type="NCBI Taxonomy" id="1076179"/>
    <lineage>
        <taxon>unclassified sequences</taxon>
        <taxon>metagenomes</taxon>
        <taxon>ecological metagenomes</taxon>
    </lineage>
</organism>
<reference evidence="1" key="1">
    <citation type="submission" date="2019-08" db="EMBL/GenBank/DDBJ databases">
        <authorList>
            <person name="Kucharzyk K."/>
            <person name="Murdoch R.W."/>
            <person name="Higgins S."/>
            <person name="Loffler F."/>
        </authorList>
    </citation>
    <scope>NUCLEOTIDE SEQUENCE</scope>
</reference>
<name>A0A645E2V1_9ZZZZ</name>
<dbReference type="AlphaFoldDB" id="A0A645E2V1"/>
<evidence type="ECO:0000313" key="1">
    <source>
        <dbReference type="EMBL" id="MPM95881.1"/>
    </source>
</evidence>
<protein>
    <submittedName>
        <fullName evidence="1">Uncharacterized protein</fullName>
    </submittedName>
</protein>
<accession>A0A645E2V1</accession>